<dbReference type="InterPro" id="IPR011008">
    <property type="entry name" value="Dimeric_a/b-barrel"/>
</dbReference>
<dbReference type="Gene3D" id="1.10.10.10">
    <property type="entry name" value="Winged helix-like DNA-binding domain superfamily/Winged helix DNA-binding domain"/>
    <property type="match status" value="1"/>
</dbReference>
<keyword evidence="3" id="KW-0804">Transcription</keyword>
<dbReference type="EMBL" id="JYIJ01000013">
    <property type="protein sequence ID" value="KWX05044.1"/>
    <property type="molecule type" value="Genomic_DNA"/>
</dbReference>
<dbReference type="PROSITE" id="PS50956">
    <property type="entry name" value="HTH_ASNC_2"/>
    <property type="match status" value="1"/>
</dbReference>
<evidence type="ECO:0000313" key="7">
    <source>
        <dbReference type="EMBL" id="KWX09954.1"/>
    </source>
</evidence>
<evidence type="ECO:0000313" key="10">
    <source>
        <dbReference type="Proteomes" id="UP000070659"/>
    </source>
</evidence>
<evidence type="ECO:0000313" key="6">
    <source>
        <dbReference type="EMBL" id="KWX05044.1"/>
    </source>
</evidence>
<dbReference type="GO" id="GO:0043200">
    <property type="term" value="P:response to amino acid"/>
    <property type="evidence" value="ECO:0007669"/>
    <property type="project" value="TreeGrafter"/>
</dbReference>
<dbReference type="Gene3D" id="3.30.70.920">
    <property type="match status" value="1"/>
</dbReference>
<feature type="domain" description="HTH asnC-type" evidence="4">
    <location>
        <begin position="9"/>
        <end position="70"/>
    </location>
</feature>
<dbReference type="OrthoDB" id="3396933at2"/>
<dbReference type="EMBL" id="LAXD01000001">
    <property type="protein sequence ID" value="KWW99171.1"/>
    <property type="molecule type" value="Genomic_DNA"/>
</dbReference>
<dbReference type="InterPro" id="IPR019888">
    <property type="entry name" value="Tscrpt_reg_AsnC-like"/>
</dbReference>
<keyword evidence="2" id="KW-0238">DNA-binding</keyword>
<dbReference type="Pfam" id="PF13412">
    <property type="entry name" value="HTH_24"/>
    <property type="match status" value="1"/>
</dbReference>
<dbReference type="SMART" id="SM00344">
    <property type="entry name" value="HTH_ASNC"/>
    <property type="match status" value="1"/>
</dbReference>
<evidence type="ECO:0000313" key="5">
    <source>
        <dbReference type="EMBL" id="KWW99171.1"/>
    </source>
</evidence>
<name>A0A132NIP6_9ACTN</name>
<dbReference type="PANTHER" id="PTHR30154:SF34">
    <property type="entry name" value="TRANSCRIPTIONAL REGULATOR AZLB"/>
    <property type="match status" value="1"/>
</dbReference>
<reference evidence="8" key="3">
    <citation type="submission" date="2015-04" db="EMBL/GenBank/DDBJ databases">
        <title>Physiological reanalysis, assessment of diazotrophy, and genome sequences of multiple isolates of Streptomyces thermoautotrophicus.</title>
        <authorList>
            <person name="MacKellar D.C."/>
            <person name="Lieber L."/>
            <person name="Norman J."/>
            <person name="Bolger A."/>
            <person name="Tobin C."/>
            <person name="Murray J.W."/>
            <person name="Chang R."/>
            <person name="Ford T."/>
            <person name="Nguyen P.Q."/>
            <person name="Woodward J."/>
            <person name="Permingeat H."/>
            <person name="Joshi N.S."/>
            <person name="Silver P.A."/>
            <person name="Usadel B."/>
            <person name="Rutherford A.W."/>
            <person name="Friesen M."/>
            <person name="Prell J."/>
        </authorList>
    </citation>
    <scope>NUCLEOTIDE SEQUENCE [LARGE SCALE GENOMIC DNA]</scope>
    <source>
        <strain evidence="8">H1</strain>
    </source>
</reference>
<dbReference type="GO" id="GO:0005829">
    <property type="term" value="C:cytosol"/>
    <property type="evidence" value="ECO:0007669"/>
    <property type="project" value="TreeGrafter"/>
</dbReference>
<evidence type="ECO:0000313" key="8">
    <source>
        <dbReference type="Proteomes" id="UP000070188"/>
    </source>
</evidence>
<reference evidence="7 10" key="1">
    <citation type="submission" date="2015-02" db="EMBL/GenBank/DDBJ databases">
        <title>Physiological reanalysis, assessment of diazotrophy, and genome sequences of multiple isolates of Streptomyces thermoautotrophicus.</title>
        <authorList>
            <person name="MacKellar D.C."/>
            <person name="Lieber L."/>
            <person name="Norman J."/>
            <person name="Bolger A."/>
            <person name="Tobin C."/>
            <person name="Murray J.W."/>
            <person name="Prell J."/>
        </authorList>
    </citation>
    <scope>NUCLEOTIDE SEQUENCE [LARGE SCALE GENOMIC DNA]</scope>
    <source>
        <strain evidence="7 10">UBT1</strain>
    </source>
</reference>
<gene>
    <name evidence="5" type="ORF">LI90_805</name>
    <name evidence="6" type="ORF">TH66_04640</name>
    <name evidence="7" type="ORF">TR74_06540</name>
</gene>
<dbReference type="Proteomes" id="UP000070598">
    <property type="component" value="Unassembled WGS sequence"/>
</dbReference>
<proteinExistence type="predicted"/>
<dbReference type="CDD" id="cd00090">
    <property type="entry name" value="HTH_ARSR"/>
    <property type="match status" value="1"/>
</dbReference>
<evidence type="ECO:0000259" key="4">
    <source>
        <dbReference type="PROSITE" id="PS50956"/>
    </source>
</evidence>
<sequence>MAATPEAPLDDIDRRIIRLLQADGRMSVRQLAQRVHVSRSGAHARLSRLLAQGVIRGFGAHVDPERAGFGTSAYITLQIEQNSWRIVRDKLWRLPEVEHMALVSGDFDVVLLVRTADNRALRELVFQHIQSMPEVRGTRTLLIFDETDRDPTLPAR</sequence>
<dbReference type="InterPro" id="IPR000485">
    <property type="entry name" value="AsnC-type_HTH_dom"/>
</dbReference>
<dbReference type="PRINTS" id="PR00033">
    <property type="entry name" value="HTHASNC"/>
</dbReference>
<evidence type="ECO:0000256" key="3">
    <source>
        <dbReference type="ARBA" id="ARBA00023163"/>
    </source>
</evidence>
<dbReference type="InterPro" id="IPR036388">
    <property type="entry name" value="WH-like_DNA-bd_sf"/>
</dbReference>
<dbReference type="InterPro" id="IPR019887">
    <property type="entry name" value="Tscrpt_reg_AsnC/Lrp_C"/>
</dbReference>
<evidence type="ECO:0000256" key="2">
    <source>
        <dbReference type="ARBA" id="ARBA00023125"/>
    </source>
</evidence>
<dbReference type="InterPro" id="IPR011991">
    <property type="entry name" value="ArsR-like_HTH"/>
</dbReference>
<dbReference type="PANTHER" id="PTHR30154">
    <property type="entry name" value="LEUCINE-RESPONSIVE REGULATORY PROTEIN"/>
    <property type="match status" value="1"/>
</dbReference>
<keyword evidence="8" id="KW-1185">Reference proteome</keyword>
<dbReference type="GO" id="GO:0043565">
    <property type="term" value="F:sequence-specific DNA binding"/>
    <property type="evidence" value="ECO:0007669"/>
    <property type="project" value="InterPro"/>
</dbReference>
<dbReference type="PATRIC" id="fig|1469144.10.peg.919"/>
<dbReference type="EMBL" id="JYIK01000672">
    <property type="protein sequence ID" value="KWX09954.1"/>
    <property type="molecule type" value="Genomic_DNA"/>
</dbReference>
<evidence type="ECO:0000256" key="1">
    <source>
        <dbReference type="ARBA" id="ARBA00023015"/>
    </source>
</evidence>
<dbReference type="AlphaFoldDB" id="A0A132NIP6"/>
<dbReference type="InterPro" id="IPR036390">
    <property type="entry name" value="WH_DNA-bd_sf"/>
</dbReference>
<accession>A0A132NIP6</accession>
<dbReference type="SUPFAM" id="SSF46785">
    <property type="entry name" value="Winged helix' DNA-binding domain"/>
    <property type="match status" value="1"/>
</dbReference>
<dbReference type="Proteomes" id="UP000070659">
    <property type="component" value="Unassembled WGS sequence"/>
</dbReference>
<comment type="caution">
    <text evidence="7">The sequence shown here is derived from an EMBL/GenBank/DDBJ whole genome shotgun (WGS) entry which is preliminary data.</text>
</comment>
<reference evidence="9" key="2">
    <citation type="submission" date="2015-02" db="EMBL/GenBank/DDBJ databases">
        <title>Physiological reanalysis, assessment of diazotrophy, and genome sequences of multiple isolates of Streptomyces thermoautotrophicus.</title>
        <authorList>
            <person name="MacKellar D.C."/>
            <person name="Lieber L."/>
            <person name="Norman J."/>
            <person name="Bolger A."/>
            <person name="Tobin C."/>
            <person name="Murray J.W."/>
            <person name="Friesen M."/>
            <person name="Prell J."/>
        </authorList>
    </citation>
    <scope>NUCLEOTIDE SEQUENCE [LARGE SCALE GENOMIC DNA]</scope>
    <source>
        <strain evidence="9">UBT1</strain>
    </source>
</reference>
<evidence type="ECO:0000313" key="9">
    <source>
        <dbReference type="Proteomes" id="UP000070598"/>
    </source>
</evidence>
<dbReference type="Pfam" id="PF01037">
    <property type="entry name" value="AsnC_trans_reg"/>
    <property type="match status" value="1"/>
</dbReference>
<dbReference type="STRING" id="1469144.LI90_805"/>
<dbReference type="RefSeq" id="WP_066884289.1">
    <property type="nucleotide sequence ID" value="NZ_JYIJ01000013.1"/>
</dbReference>
<keyword evidence="1" id="KW-0805">Transcription regulation</keyword>
<organism evidence="7 9">
    <name type="scientific">Carbonactinospora thermoautotrophica</name>
    <dbReference type="NCBI Taxonomy" id="1469144"/>
    <lineage>
        <taxon>Bacteria</taxon>
        <taxon>Bacillati</taxon>
        <taxon>Actinomycetota</taxon>
        <taxon>Actinomycetes</taxon>
        <taxon>Kitasatosporales</taxon>
        <taxon>Carbonactinosporaceae</taxon>
        <taxon>Carbonactinospora</taxon>
    </lineage>
</organism>
<protein>
    <submittedName>
        <fullName evidence="5 7">Transcriptional regulator</fullName>
    </submittedName>
</protein>
<reference evidence="5" key="4">
    <citation type="submission" date="2015-04" db="EMBL/GenBank/DDBJ databases">
        <title>Physiological reanalysis, assessment of diazotrophy, and genome sequences of multiple isolates of Streptomyces thermoautotrophicus.</title>
        <authorList>
            <person name="MacKellar D.C."/>
            <person name="Lieber L."/>
            <person name="Norman J."/>
            <person name="Bolger A."/>
            <person name="Tobin C."/>
            <person name="Murray J.W."/>
            <person name="Woodward J."/>
            <person name="Friesen M."/>
            <person name="Prell J."/>
        </authorList>
    </citation>
    <scope>NUCLEOTIDE SEQUENCE [LARGE SCALE GENOMIC DNA]</scope>
    <source>
        <strain evidence="5">H1</strain>
    </source>
</reference>
<dbReference type="SUPFAM" id="SSF54909">
    <property type="entry name" value="Dimeric alpha+beta barrel"/>
    <property type="match status" value="1"/>
</dbReference>
<dbReference type="Proteomes" id="UP000070188">
    <property type="component" value="Unassembled WGS sequence"/>
</dbReference>